<accession>A0A8K0C506</accession>
<keyword evidence="8" id="KW-1185">Reference proteome</keyword>
<evidence type="ECO:0000256" key="3">
    <source>
        <dbReference type="ARBA" id="ARBA00035306"/>
    </source>
</evidence>
<evidence type="ECO:0000256" key="5">
    <source>
        <dbReference type="ARBA" id="ARBA00048204"/>
    </source>
</evidence>
<evidence type="ECO:0000256" key="6">
    <source>
        <dbReference type="RuleBase" id="RU365002"/>
    </source>
</evidence>
<dbReference type="OrthoDB" id="416777at2759"/>
<dbReference type="GO" id="GO:0006400">
    <property type="term" value="P:tRNA modification"/>
    <property type="evidence" value="ECO:0007669"/>
    <property type="project" value="TreeGrafter"/>
</dbReference>
<dbReference type="Proteomes" id="UP000801492">
    <property type="component" value="Unassembled WGS sequence"/>
</dbReference>
<comment type="similarity">
    <text evidence="2 6">Belongs to the QNG1 protein family.</text>
</comment>
<comment type="catalytic activity">
    <reaction evidence="5 6">
        <text>queuosine 5'-phosphate + H2O = queuine + D-ribose 5-phosphate</text>
        <dbReference type="Rhea" id="RHEA:75387"/>
        <dbReference type="ChEBI" id="CHEBI:15377"/>
        <dbReference type="ChEBI" id="CHEBI:17433"/>
        <dbReference type="ChEBI" id="CHEBI:78346"/>
        <dbReference type="ChEBI" id="CHEBI:194371"/>
    </reaction>
    <physiologicalReaction direction="left-to-right" evidence="5 6">
        <dbReference type="Rhea" id="RHEA:75388"/>
    </physiologicalReaction>
</comment>
<evidence type="ECO:0000256" key="1">
    <source>
        <dbReference type="ARBA" id="ARBA00022801"/>
    </source>
</evidence>
<keyword evidence="1 6" id="KW-0378">Hydrolase</keyword>
<dbReference type="PANTHER" id="PTHR21314">
    <property type="entry name" value="QUEUOSINE 5'-PHOSPHATE N-GLYCOSYLASE_HYDROLASE-RELATED"/>
    <property type="match status" value="1"/>
</dbReference>
<proteinExistence type="inferred from homology"/>
<evidence type="ECO:0000256" key="4">
    <source>
        <dbReference type="ARBA" id="ARBA00035393"/>
    </source>
</evidence>
<dbReference type="PANTHER" id="PTHR21314:SF0">
    <property type="entry name" value="QUEUOSINE 5'-PHOSPHATE N-GLYCOSYLASE_HYDROLASE"/>
    <property type="match status" value="1"/>
</dbReference>
<evidence type="ECO:0000313" key="7">
    <source>
        <dbReference type="EMBL" id="KAF2880344.1"/>
    </source>
</evidence>
<dbReference type="AlphaFoldDB" id="A0A8K0C506"/>
<protein>
    <recommendedName>
        <fullName evidence="3 6">Queuosine 5'-phosphate N-glycosylase/hydrolase</fullName>
        <ecNumber evidence="6">3.2.2.-</ecNumber>
    </recommendedName>
    <alternativeName>
        <fullName evidence="4 6">Queuosine-nucleotide N-glycosylase/hydrolase</fullName>
    </alternativeName>
</protein>
<evidence type="ECO:0000313" key="8">
    <source>
        <dbReference type="Proteomes" id="UP000801492"/>
    </source>
</evidence>
<comment type="caution">
    <text evidence="7">The sequence shown here is derived from an EMBL/GenBank/DDBJ whole genome shotgun (WGS) entry which is preliminary data.</text>
</comment>
<name>A0A8K0C506_IGNLU</name>
<evidence type="ECO:0000256" key="2">
    <source>
        <dbReference type="ARBA" id="ARBA00035119"/>
    </source>
</evidence>
<reference evidence="7" key="1">
    <citation type="submission" date="2019-08" db="EMBL/GenBank/DDBJ databases">
        <title>The genome of the North American firefly Photinus pyralis.</title>
        <authorList>
            <consortium name="Photinus pyralis genome working group"/>
            <person name="Fallon T.R."/>
            <person name="Sander Lower S.E."/>
            <person name="Weng J.-K."/>
        </authorList>
    </citation>
    <scope>NUCLEOTIDE SEQUENCE</scope>
    <source>
        <strain evidence="7">TRF0915ILg1</strain>
        <tissue evidence="7">Whole body</tissue>
    </source>
</reference>
<dbReference type="Pfam" id="PF10343">
    <property type="entry name" value="Q_salvage"/>
    <property type="match status" value="1"/>
</dbReference>
<dbReference type="EC" id="3.2.2.-" evidence="6"/>
<organism evidence="7 8">
    <name type="scientific">Ignelater luminosus</name>
    <name type="common">Cucubano</name>
    <name type="synonym">Pyrophorus luminosus</name>
    <dbReference type="NCBI Taxonomy" id="2038154"/>
    <lineage>
        <taxon>Eukaryota</taxon>
        <taxon>Metazoa</taxon>
        <taxon>Ecdysozoa</taxon>
        <taxon>Arthropoda</taxon>
        <taxon>Hexapoda</taxon>
        <taxon>Insecta</taxon>
        <taxon>Pterygota</taxon>
        <taxon>Neoptera</taxon>
        <taxon>Endopterygota</taxon>
        <taxon>Coleoptera</taxon>
        <taxon>Polyphaga</taxon>
        <taxon>Elateriformia</taxon>
        <taxon>Elateroidea</taxon>
        <taxon>Elateridae</taxon>
        <taxon>Agrypninae</taxon>
        <taxon>Pyrophorini</taxon>
        <taxon>Ignelater</taxon>
    </lineage>
</organism>
<dbReference type="EMBL" id="VTPC01090981">
    <property type="protein sequence ID" value="KAF2880344.1"/>
    <property type="molecule type" value="Genomic_DNA"/>
</dbReference>
<gene>
    <name evidence="7" type="ORF">ILUMI_25832</name>
</gene>
<dbReference type="GO" id="GO:0016787">
    <property type="term" value="F:hydrolase activity"/>
    <property type="evidence" value="ECO:0007669"/>
    <property type="project" value="UniProtKB-KW"/>
</dbReference>
<dbReference type="InterPro" id="IPR019438">
    <property type="entry name" value="Q_salvage"/>
</dbReference>
<comment type="function">
    <text evidence="6">Catalyzes the hydrolysis of queuosine 5'-phosphate, releasing the nucleobase queuine (q). Is required for salvage of queuine from exogenous queuosine (Q) that is imported and then converted to queuosine 5'-phosphate intracellularly.</text>
</comment>
<sequence length="331" mass="38581">MALTPKQSGKLIADLAKHVKIQKEGIIKLGNVLVEEINSGRLTVNNFSQNEFHPKPEDPWALDWLFVVDTLNFCFWHPENREGWVVNGKSGYFALCNAINRALKEKVDILNPRFYSTITEEQLSKIFRSDTKAKIPLLSERLKSLHEAGMCLLEKFDGSFENCVKQANNSAVDLLRIITDNFKCYRDECMYKDNKVSFYKRAQILVGDIWACFRNNGIGHFKDIDEITMFADYRVPQSLLYFDVLKYSDELMQVLKEQTILENGSDMEAEIRGCSIHAVTLLNEYVKELIDKDKIVNSILIDHFLWDFRRKHNKEIVQKKLPFHKTFCIYY</sequence>